<keyword evidence="2" id="KW-0238">DNA-binding</keyword>
<evidence type="ECO:0000313" key="6">
    <source>
        <dbReference type="Proteomes" id="UP000254346"/>
    </source>
</evidence>
<dbReference type="InterPro" id="IPR003313">
    <property type="entry name" value="AraC-bd"/>
</dbReference>
<reference evidence="5 6" key="1">
    <citation type="submission" date="2018-06" db="EMBL/GenBank/DDBJ databases">
        <authorList>
            <consortium name="Pathogen Informatics"/>
            <person name="Doyle S."/>
        </authorList>
    </citation>
    <scope>NUCLEOTIDE SEQUENCE [LARGE SCALE GENOMIC DNA]</scope>
    <source>
        <strain evidence="5 6">NCTC8256</strain>
    </source>
</reference>
<dbReference type="InterPro" id="IPR014710">
    <property type="entry name" value="RmlC-like_jellyroll"/>
</dbReference>
<proteinExistence type="predicted"/>
<dbReference type="Gene3D" id="1.10.10.60">
    <property type="entry name" value="Homeodomain-like"/>
    <property type="match status" value="2"/>
</dbReference>
<dbReference type="SMART" id="SM00342">
    <property type="entry name" value="HTH_ARAC"/>
    <property type="match status" value="1"/>
</dbReference>
<dbReference type="GO" id="GO:0003700">
    <property type="term" value="F:DNA-binding transcription factor activity"/>
    <property type="evidence" value="ECO:0007669"/>
    <property type="project" value="InterPro"/>
</dbReference>
<sequence>MRLCFCPSERENKAQPQLAYVSQVSESNGPFVRFMHMHPQTVELILITEGDGEYFIGDRIYPVRKGDLVIYNSQVVHDEYLESGRPIGTICCGINNISCPGLRENALIPDDIVPVIPLYHHYATVEKLMSSVFTVINQHAVEGPAMAQLLTQVVLKYIEGNVLLRTGNDAIQRHENLLDSIKSYIDRNFYEPIRLDTLATKFNVSPYYVSHEFKRRYGYSPMDYLIKRRLGEAQSLLTTDEGGREKITSIAYRVGFSNLSHFQNYFKNKVGKTPANIARTIVKLIIYYLNINAC</sequence>
<dbReference type="InterPro" id="IPR009057">
    <property type="entry name" value="Homeodomain-like_sf"/>
</dbReference>
<evidence type="ECO:0000259" key="4">
    <source>
        <dbReference type="PROSITE" id="PS01124"/>
    </source>
</evidence>
<accession>A0A379VXY4</accession>
<keyword evidence="1" id="KW-0805">Transcription regulation</keyword>
<feature type="domain" description="HTH araC/xylS-type" evidence="4">
    <location>
        <begin position="179"/>
        <end position="280"/>
    </location>
</feature>
<dbReference type="PANTHER" id="PTHR43280:SF17">
    <property type="entry name" value="ARAC-TYPE DNA-BINDING DOMAIN-CONTAINING PROTEIN"/>
    <property type="match status" value="1"/>
</dbReference>
<dbReference type="PROSITE" id="PS01124">
    <property type="entry name" value="HTH_ARAC_FAMILY_2"/>
    <property type="match status" value="1"/>
</dbReference>
<evidence type="ECO:0000256" key="2">
    <source>
        <dbReference type="ARBA" id="ARBA00023125"/>
    </source>
</evidence>
<dbReference type="AlphaFoldDB" id="A0A379VXY4"/>
<protein>
    <submittedName>
        <fullName evidence="5">HTH-type transcriptional activator rhaR L-rhamnose operon transcriptional activator rhaR</fullName>
    </submittedName>
</protein>
<dbReference type="Pfam" id="PF02311">
    <property type="entry name" value="AraC_binding"/>
    <property type="match status" value="1"/>
</dbReference>
<evidence type="ECO:0000256" key="3">
    <source>
        <dbReference type="ARBA" id="ARBA00023163"/>
    </source>
</evidence>
<evidence type="ECO:0000313" key="5">
    <source>
        <dbReference type="EMBL" id="SUH11453.1"/>
    </source>
</evidence>
<dbReference type="InterPro" id="IPR011051">
    <property type="entry name" value="RmlC_Cupin_sf"/>
</dbReference>
<dbReference type="PANTHER" id="PTHR43280">
    <property type="entry name" value="ARAC-FAMILY TRANSCRIPTIONAL REGULATOR"/>
    <property type="match status" value="1"/>
</dbReference>
<dbReference type="SUPFAM" id="SSF46689">
    <property type="entry name" value="Homeodomain-like"/>
    <property type="match status" value="2"/>
</dbReference>
<dbReference type="Pfam" id="PF12833">
    <property type="entry name" value="HTH_18"/>
    <property type="match status" value="1"/>
</dbReference>
<dbReference type="SUPFAM" id="SSF51182">
    <property type="entry name" value="RmlC-like cupins"/>
    <property type="match status" value="1"/>
</dbReference>
<dbReference type="InterPro" id="IPR018062">
    <property type="entry name" value="HTH_AraC-typ_CS"/>
</dbReference>
<dbReference type="GO" id="GO:0043565">
    <property type="term" value="F:sequence-specific DNA binding"/>
    <property type="evidence" value="ECO:0007669"/>
    <property type="project" value="InterPro"/>
</dbReference>
<keyword evidence="3" id="KW-0804">Transcription</keyword>
<gene>
    <name evidence="5" type="primary">ydiP</name>
    <name evidence="5" type="ORF">NCTC8256_05498</name>
</gene>
<dbReference type="Proteomes" id="UP000254346">
    <property type="component" value="Unassembled WGS sequence"/>
</dbReference>
<evidence type="ECO:0000256" key="1">
    <source>
        <dbReference type="ARBA" id="ARBA00023015"/>
    </source>
</evidence>
<dbReference type="Gene3D" id="2.60.120.10">
    <property type="entry name" value="Jelly Rolls"/>
    <property type="match status" value="1"/>
</dbReference>
<dbReference type="PROSITE" id="PS00041">
    <property type="entry name" value="HTH_ARAC_FAMILY_1"/>
    <property type="match status" value="1"/>
</dbReference>
<organism evidence="5 6">
    <name type="scientific">Salmonella enterica I</name>
    <dbReference type="NCBI Taxonomy" id="59201"/>
    <lineage>
        <taxon>Bacteria</taxon>
        <taxon>Pseudomonadati</taxon>
        <taxon>Pseudomonadota</taxon>
        <taxon>Gammaproteobacteria</taxon>
        <taxon>Enterobacterales</taxon>
        <taxon>Enterobacteriaceae</taxon>
        <taxon>Salmonella</taxon>
    </lineage>
</organism>
<name>A0A379VXY4_SALET</name>
<dbReference type="InterPro" id="IPR018060">
    <property type="entry name" value="HTH_AraC"/>
</dbReference>
<dbReference type="EMBL" id="UGXR01000001">
    <property type="protein sequence ID" value="SUH11453.1"/>
    <property type="molecule type" value="Genomic_DNA"/>
</dbReference>